<dbReference type="GO" id="GO:0000139">
    <property type="term" value="C:Golgi membrane"/>
    <property type="evidence" value="ECO:0007669"/>
    <property type="project" value="UniProtKB-SubCell"/>
</dbReference>
<comment type="subcellular location">
    <subcellularLocation>
        <location evidence="9">Endoplasmic reticulum membrane</location>
        <topology evidence="9">Multi-pass membrane protein</topology>
    </subcellularLocation>
    <subcellularLocation>
        <location evidence="9">Golgi apparatus membrane</location>
        <topology evidence="9">Multi-pass membrane protein</topology>
    </subcellularLocation>
</comment>
<dbReference type="GO" id="GO:0015031">
    <property type="term" value="P:protein transport"/>
    <property type="evidence" value="ECO:0007669"/>
    <property type="project" value="UniProtKB-KW"/>
</dbReference>
<dbReference type="Ensembl" id="ENSCHIT00010034303.1">
    <property type="protein sequence ID" value="ENSCHIP00010024195.1"/>
    <property type="gene ID" value="ENSCHIG00010018010.1"/>
</dbReference>
<dbReference type="GO" id="GO:0006888">
    <property type="term" value="P:endoplasmic reticulum to Golgi vesicle-mediated transport"/>
    <property type="evidence" value="ECO:0007669"/>
    <property type="project" value="UniProtKB-UniRule"/>
</dbReference>
<feature type="compositionally biased region" description="Low complexity" evidence="10">
    <location>
        <begin position="347"/>
        <end position="363"/>
    </location>
</feature>
<feature type="region of interest" description="Disordered" evidence="10">
    <location>
        <begin position="1"/>
        <end position="38"/>
    </location>
</feature>
<evidence type="ECO:0000256" key="5">
    <source>
        <dbReference type="ARBA" id="ARBA00022927"/>
    </source>
</evidence>
<sequence length="387" mass="41519">MFGIPVTCKPTGSKHRARAAPDPPPLFDDTSGGYSSQPGGYPAPGADVAFNVNHLLGDPMANMAMAYGSSIASHGKDMMNKELHRFVSVNKLKYFFAVDTAYVAKKLGLLVFPYTHQNWEVQYSRDVPLPPRQDLNAPDLYIPTMAFITYVLLAGMALGIQKRFSPEVLGLCASTALVWVVMEVLALLLGIYLATVRSDLSTFHLLAYSGYKYVGMILSVLTGLLFGSDGYYVALAWTSSALMYFIVRSLRTAVLGPDSIGGPVPQIAARTVLALGLQGARSARLGPGDAMRCDPRGWTRIRPRPLAQGRLRQPGLEASPEAPLEQEAPEDDPTGIVRGLLPCGDTSPSQGSGPSSLGQRPLPNRQAEPQSPPPGEADPGKTLPLRS</sequence>
<evidence type="ECO:0000256" key="4">
    <source>
        <dbReference type="ARBA" id="ARBA00022824"/>
    </source>
</evidence>
<comment type="similarity">
    <text evidence="1 9">Belongs to the YIF1 family.</text>
</comment>
<organism evidence="11">
    <name type="scientific">Capra hircus</name>
    <name type="common">Goat</name>
    <dbReference type="NCBI Taxonomy" id="9925"/>
    <lineage>
        <taxon>Eukaryota</taxon>
        <taxon>Metazoa</taxon>
        <taxon>Chordata</taxon>
        <taxon>Craniata</taxon>
        <taxon>Vertebrata</taxon>
        <taxon>Euteleostomi</taxon>
        <taxon>Mammalia</taxon>
        <taxon>Eutheria</taxon>
        <taxon>Laurasiatheria</taxon>
        <taxon>Artiodactyla</taxon>
        <taxon>Ruminantia</taxon>
        <taxon>Pecora</taxon>
        <taxon>Bovidae</taxon>
        <taxon>Caprinae</taxon>
        <taxon>Capra</taxon>
    </lineage>
</organism>
<evidence type="ECO:0000256" key="6">
    <source>
        <dbReference type="ARBA" id="ARBA00022989"/>
    </source>
</evidence>
<evidence type="ECO:0000256" key="7">
    <source>
        <dbReference type="ARBA" id="ARBA00023034"/>
    </source>
</evidence>
<name>A0A8C2R6I1_CAPHI</name>
<feature type="transmembrane region" description="Helical" evidence="9">
    <location>
        <begin position="168"/>
        <end position="193"/>
    </location>
</feature>
<evidence type="ECO:0000256" key="9">
    <source>
        <dbReference type="RuleBase" id="RU368073"/>
    </source>
</evidence>
<comment type="function">
    <text evidence="9">Has a role in transport between endoplasmic reticulum and Golgi.</text>
</comment>
<keyword evidence="8 9" id="KW-0472">Membrane</keyword>
<evidence type="ECO:0000256" key="3">
    <source>
        <dbReference type="ARBA" id="ARBA00022692"/>
    </source>
</evidence>
<keyword evidence="5 9" id="KW-0653">Protein transport</keyword>
<feature type="region of interest" description="Disordered" evidence="10">
    <location>
        <begin position="293"/>
        <end position="387"/>
    </location>
</feature>
<reference evidence="11" key="1">
    <citation type="submission" date="2019-03" db="EMBL/GenBank/DDBJ databases">
        <title>Genome sequencing and reference-guided assembly of Black Bengal Goat (Capra hircus).</title>
        <authorList>
            <person name="Siddiki A.Z."/>
            <person name="Baten A."/>
            <person name="Billah M."/>
            <person name="Alam M.A.U."/>
            <person name="Shawrob K.S.M."/>
            <person name="Saha S."/>
            <person name="Chowdhury M."/>
            <person name="Rahman A.H."/>
            <person name="Stear M."/>
            <person name="Miah G."/>
            <person name="Das G.B."/>
            <person name="Hossain M.M."/>
            <person name="Kumkum M."/>
            <person name="Islam M.S."/>
            <person name="Mollah A.M."/>
            <person name="Ahsan A."/>
            <person name="Tusar F."/>
            <person name="Khan M.K.I."/>
        </authorList>
    </citation>
    <scope>NUCLEOTIDE SEQUENCE [LARGE SCALE GENOMIC DNA]</scope>
</reference>
<keyword evidence="7 9" id="KW-0333">Golgi apparatus</keyword>
<proteinExistence type="inferred from homology"/>
<evidence type="ECO:0000313" key="11">
    <source>
        <dbReference type="Ensembl" id="ENSCHIP00010024195.1"/>
    </source>
</evidence>
<dbReference type="Pfam" id="PF03878">
    <property type="entry name" value="YIF1"/>
    <property type="match status" value="1"/>
</dbReference>
<feature type="transmembrane region" description="Helical" evidence="9">
    <location>
        <begin position="205"/>
        <end position="225"/>
    </location>
</feature>
<dbReference type="GO" id="GO:0030134">
    <property type="term" value="C:COPII-coated ER to Golgi transport vesicle"/>
    <property type="evidence" value="ECO:0007669"/>
    <property type="project" value="TreeGrafter"/>
</dbReference>
<dbReference type="GO" id="GO:0005793">
    <property type="term" value="C:endoplasmic reticulum-Golgi intermediate compartment"/>
    <property type="evidence" value="ECO:0007669"/>
    <property type="project" value="UniProtKB-UniRule"/>
</dbReference>
<evidence type="ECO:0000256" key="1">
    <source>
        <dbReference type="ARBA" id="ARBA00009727"/>
    </source>
</evidence>
<dbReference type="PANTHER" id="PTHR14083:SF2">
    <property type="entry name" value="PROTEIN YIF1A"/>
    <property type="match status" value="1"/>
</dbReference>
<protein>
    <recommendedName>
        <fullName evidence="9">Protein YIF1</fullName>
    </recommendedName>
</protein>
<evidence type="ECO:0000256" key="8">
    <source>
        <dbReference type="ARBA" id="ARBA00023136"/>
    </source>
</evidence>
<dbReference type="PANTHER" id="PTHR14083">
    <property type="entry name" value="YIP1 INTERACTING FACTOR HOMOLOG YIF1 PROTEIN"/>
    <property type="match status" value="1"/>
</dbReference>
<evidence type="ECO:0000256" key="10">
    <source>
        <dbReference type="SAM" id="MobiDB-lite"/>
    </source>
</evidence>
<reference evidence="11" key="2">
    <citation type="submission" date="2025-08" db="UniProtKB">
        <authorList>
            <consortium name="Ensembl"/>
        </authorList>
    </citation>
    <scope>IDENTIFICATION</scope>
</reference>
<accession>A0A8C2R6I1</accession>
<keyword evidence="2 9" id="KW-0813">Transport</keyword>
<dbReference type="InterPro" id="IPR005578">
    <property type="entry name" value="Yif1_fam"/>
</dbReference>
<keyword evidence="4 9" id="KW-0256">Endoplasmic reticulum</keyword>
<keyword evidence="3 9" id="KW-0812">Transmembrane</keyword>
<dbReference type="AlphaFoldDB" id="A0A8C2R6I1"/>
<dbReference type="GO" id="GO:0005789">
    <property type="term" value="C:endoplasmic reticulum membrane"/>
    <property type="evidence" value="ECO:0007669"/>
    <property type="project" value="UniProtKB-SubCell"/>
</dbReference>
<keyword evidence="6 9" id="KW-1133">Transmembrane helix</keyword>
<evidence type="ECO:0000256" key="2">
    <source>
        <dbReference type="ARBA" id="ARBA00022448"/>
    </source>
</evidence>
<feature type="transmembrane region" description="Helical" evidence="9">
    <location>
        <begin position="140"/>
        <end position="162"/>
    </location>
</feature>